<dbReference type="Gene3D" id="1.25.40.20">
    <property type="entry name" value="Ankyrin repeat-containing domain"/>
    <property type="match status" value="1"/>
</dbReference>
<evidence type="ECO:0000313" key="3">
    <source>
        <dbReference type="Proteomes" id="UP000001396"/>
    </source>
</evidence>
<keyword evidence="3" id="KW-1185">Reference proteome</keyword>
<dbReference type="RefSeq" id="XP_020427472.1">
    <property type="nucleotide sequence ID" value="XM_020582169.1"/>
</dbReference>
<dbReference type="SUPFAM" id="SSF48403">
    <property type="entry name" value="Ankyrin repeat"/>
    <property type="match status" value="1"/>
</dbReference>
<evidence type="ECO:0008006" key="4">
    <source>
        <dbReference type="Google" id="ProtNLM"/>
    </source>
</evidence>
<comment type="caution">
    <text evidence="2">The sequence shown here is derived from an EMBL/GenBank/DDBJ whole genome shotgun (WGS) entry which is preliminary data.</text>
</comment>
<protein>
    <recommendedName>
        <fullName evidence="4">Ankyrin repeat-containing protein</fullName>
    </recommendedName>
</protein>
<sequence>MFLLVIFRKLNLIVACCKMEKEIFLKIFNNVVLSRLIFDNVRYIHTACLKTKKVYRWEEVLSLPYVMVGNNYFQMFKNYFYKNKVETLLQNFNAIIINATRTGNLEILRYVIDEIQFEIMIRCNRSLQLDMLASAALNGYLHIVKYYQSKTKFRFDCELALKMAIEGGHIQLLEYLVGVAKQIESSSSSSSSSSVVISDHRIIDHAAKCNRFDIVRYLHSANVGTASNKAMDYAALNNNIQMLMWLHHNRAEGCTSDSYYHAIENNNLEMLKWLYENTSKGQQMAPNALRKAEAKGNLELIQWLKAIERKHLYSQRCKEIQNQTNTNLSTSIKM</sequence>
<dbReference type="GeneID" id="31366882"/>
<dbReference type="EMBL" id="ADBJ01000056">
    <property type="protein sequence ID" value="EFA75338.1"/>
    <property type="molecule type" value="Genomic_DNA"/>
</dbReference>
<gene>
    <name evidence="2" type="ORF">PPL_11414</name>
</gene>
<evidence type="ECO:0000313" key="2">
    <source>
        <dbReference type="EMBL" id="EFA75338.1"/>
    </source>
</evidence>
<feature type="signal peptide" evidence="1">
    <location>
        <begin position="1"/>
        <end position="15"/>
    </location>
</feature>
<proteinExistence type="predicted"/>
<reference evidence="2 3" key="1">
    <citation type="journal article" date="2011" name="Genome Res.">
        <title>Phylogeny-wide analysis of social amoeba genomes highlights ancient origins for complex intercellular communication.</title>
        <authorList>
            <person name="Heidel A.J."/>
            <person name="Lawal H.M."/>
            <person name="Felder M."/>
            <person name="Schilde C."/>
            <person name="Helps N.R."/>
            <person name="Tunggal B."/>
            <person name="Rivero F."/>
            <person name="John U."/>
            <person name="Schleicher M."/>
            <person name="Eichinger L."/>
            <person name="Platzer M."/>
            <person name="Noegel A.A."/>
            <person name="Schaap P."/>
            <person name="Gloeckner G."/>
        </authorList>
    </citation>
    <scope>NUCLEOTIDE SEQUENCE [LARGE SCALE GENOMIC DNA]</scope>
    <source>
        <strain evidence="3">ATCC 26659 / Pp 5 / PN500</strain>
    </source>
</reference>
<feature type="chain" id="PRO_5013084767" description="Ankyrin repeat-containing protein" evidence="1">
    <location>
        <begin position="16"/>
        <end position="334"/>
    </location>
</feature>
<evidence type="ECO:0000256" key="1">
    <source>
        <dbReference type="SAM" id="SignalP"/>
    </source>
</evidence>
<keyword evidence="1" id="KW-0732">Signal</keyword>
<organism evidence="2 3">
    <name type="scientific">Heterostelium pallidum (strain ATCC 26659 / Pp 5 / PN500)</name>
    <name type="common">Cellular slime mold</name>
    <name type="synonym">Polysphondylium pallidum</name>
    <dbReference type="NCBI Taxonomy" id="670386"/>
    <lineage>
        <taxon>Eukaryota</taxon>
        <taxon>Amoebozoa</taxon>
        <taxon>Evosea</taxon>
        <taxon>Eumycetozoa</taxon>
        <taxon>Dictyostelia</taxon>
        <taxon>Acytosteliales</taxon>
        <taxon>Acytosteliaceae</taxon>
        <taxon>Heterostelium</taxon>
    </lineage>
</organism>
<dbReference type="PANTHER" id="PTHR46586:SF3">
    <property type="entry name" value="ANKYRIN REPEAT-CONTAINING PROTEIN"/>
    <property type="match status" value="1"/>
</dbReference>
<dbReference type="InterPro" id="IPR052050">
    <property type="entry name" value="SecEffector_AnkRepeat"/>
</dbReference>
<name>D3BTC1_HETP5</name>
<dbReference type="AlphaFoldDB" id="D3BTC1"/>
<dbReference type="PANTHER" id="PTHR46586">
    <property type="entry name" value="ANKYRIN REPEAT-CONTAINING PROTEIN"/>
    <property type="match status" value="1"/>
</dbReference>
<dbReference type="Proteomes" id="UP000001396">
    <property type="component" value="Unassembled WGS sequence"/>
</dbReference>
<dbReference type="InParanoid" id="D3BTC1"/>
<accession>D3BTC1</accession>
<dbReference type="InterPro" id="IPR036770">
    <property type="entry name" value="Ankyrin_rpt-contain_sf"/>
</dbReference>